<evidence type="ECO:0000313" key="2">
    <source>
        <dbReference type="Proteomes" id="UP001317613"/>
    </source>
</evidence>
<proteinExistence type="predicted"/>
<organism evidence="1 2">
    <name type="scientific">Enterococcus faecalis</name>
    <name type="common">Streptococcus faecalis</name>
    <dbReference type="NCBI Taxonomy" id="1351"/>
    <lineage>
        <taxon>Bacteria</taxon>
        <taxon>Bacillati</taxon>
        <taxon>Bacillota</taxon>
        <taxon>Bacilli</taxon>
        <taxon>Lactobacillales</taxon>
        <taxon>Enterococcaceae</taxon>
        <taxon>Enterococcus</taxon>
    </lineage>
</organism>
<dbReference type="EMBL" id="AP026729">
    <property type="protein sequence ID" value="BDQ62504.1"/>
    <property type="molecule type" value="Genomic_DNA"/>
</dbReference>
<dbReference type="Proteomes" id="UP001317613">
    <property type="component" value="Chromosome"/>
</dbReference>
<gene>
    <name evidence="1" type="ORF">EfsSVR2332_25820</name>
</gene>
<reference evidence="1" key="1">
    <citation type="submission" date="2022-08" db="EMBL/GenBank/DDBJ databases">
        <title>Molecular epidemiological analysis of five strains of VanD-type vancomycin-resistant Enterococcus faecalis.</title>
        <authorList>
            <person name="Mimura K."/>
            <person name="Hashimoto Y."/>
            <person name="Tomita H."/>
        </authorList>
    </citation>
    <scope>NUCLEOTIDE SEQUENCE</scope>
    <source>
        <strain evidence="1">SVR2332</strain>
    </source>
</reference>
<sequence length="129" mass="14840">MKENQLIQLVEEMTIDEKINQLLQLAAAFYSDKAEEKTGPMSELGLSQETIDTAGTTLGVSGANEAKRVQKEYMQNHRLNIPTLLMADIIHGFRTIFPIPLALEALGMKQRLKKWRRFQQKKLLFQDYM</sequence>
<accession>A0AC59HS06</accession>
<protein>
    <submittedName>
        <fullName evidence="1">Uncharacterized protein</fullName>
    </submittedName>
</protein>
<evidence type="ECO:0000313" key="1">
    <source>
        <dbReference type="EMBL" id="BDQ62504.1"/>
    </source>
</evidence>
<name>A0AC59HS06_ENTFL</name>